<dbReference type="EMBL" id="JACHMI010000001">
    <property type="protein sequence ID" value="MBB6546417.1"/>
    <property type="molecule type" value="Genomic_DNA"/>
</dbReference>
<dbReference type="PROSITE" id="PS00137">
    <property type="entry name" value="SUBTILASE_HIS"/>
    <property type="match status" value="1"/>
</dbReference>
<feature type="active site" description="Charge relay system" evidence="5">
    <location>
        <position position="149"/>
    </location>
</feature>
<dbReference type="SUPFAM" id="SSF52743">
    <property type="entry name" value="Subtilisin-like"/>
    <property type="match status" value="1"/>
</dbReference>
<dbReference type="PRINTS" id="PR00723">
    <property type="entry name" value="SUBTILISIN"/>
</dbReference>
<feature type="active site" description="Charge relay system" evidence="5">
    <location>
        <position position="396"/>
    </location>
</feature>
<dbReference type="Proteomes" id="UP000565579">
    <property type="component" value="Unassembled WGS sequence"/>
</dbReference>
<evidence type="ECO:0000256" key="4">
    <source>
        <dbReference type="ARBA" id="ARBA00022825"/>
    </source>
</evidence>
<dbReference type="InterPro" id="IPR023827">
    <property type="entry name" value="Peptidase_S8_Asp-AS"/>
</dbReference>
<dbReference type="InterPro" id="IPR000209">
    <property type="entry name" value="Peptidase_S8/S53_dom"/>
</dbReference>
<feature type="active site" description="Charge relay system" evidence="5">
    <location>
        <position position="212"/>
    </location>
</feature>
<feature type="chain" id="PRO_5038831369" evidence="7">
    <location>
        <begin position="22"/>
        <end position="463"/>
    </location>
</feature>
<evidence type="ECO:0000313" key="9">
    <source>
        <dbReference type="EMBL" id="MBB6546417.1"/>
    </source>
</evidence>
<evidence type="ECO:0000256" key="2">
    <source>
        <dbReference type="ARBA" id="ARBA00022670"/>
    </source>
</evidence>
<keyword evidence="7" id="KW-0732">Signal</keyword>
<proteinExistence type="inferred from homology"/>
<evidence type="ECO:0000256" key="5">
    <source>
        <dbReference type="PROSITE-ProRule" id="PRU01240"/>
    </source>
</evidence>
<keyword evidence="4 5" id="KW-0720">Serine protease</keyword>
<dbReference type="InterPro" id="IPR023828">
    <property type="entry name" value="Peptidase_S8_Ser-AS"/>
</dbReference>
<evidence type="ECO:0000313" key="10">
    <source>
        <dbReference type="Proteomes" id="UP000565579"/>
    </source>
</evidence>
<accession>A0A7X0NMZ9</accession>
<dbReference type="InterPro" id="IPR050131">
    <property type="entry name" value="Peptidase_S8_subtilisin-like"/>
</dbReference>
<protein>
    <submittedName>
        <fullName evidence="9">Subtilisin family serine protease</fullName>
    </submittedName>
</protein>
<keyword evidence="2 5" id="KW-0645">Protease</keyword>
<keyword evidence="3 5" id="KW-0378">Hydrolase</keyword>
<dbReference type="InterPro" id="IPR015500">
    <property type="entry name" value="Peptidase_S8_subtilisin-rel"/>
</dbReference>
<dbReference type="AlphaFoldDB" id="A0A7X0NMZ9"/>
<keyword evidence="10" id="KW-1185">Reference proteome</keyword>
<dbReference type="PROSITE" id="PS00138">
    <property type="entry name" value="SUBTILASE_SER"/>
    <property type="match status" value="1"/>
</dbReference>
<dbReference type="GO" id="GO:0004252">
    <property type="term" value="F:serine-type endopeptidase activity"/>
    <property type="evidence" value="ECO:0007669"/>
    <property type="project" value="UniProtKB-UniRule"/>
</dbReference>
<dbReference type="GO" id="GO:0006508">
    <property type="term" value="P:proteolysis"/>
    <property type="evidence" value="ECO:0007669"/>
    <property type="project" value="UniProtKB-KW"/>
</dbReference>
<sequence length="463" mass="47336">MRLRSLLVGATTLAMTTGALCAGTALQADTIDTGDPIISPALVSEIQEKSAVRSIIQLKPGQSVEAVAADIEQASEGSRVLEAAESPNFFVAELDGATLEKLKQDSRVQSVYKDELSMPLLDTSTATIRSVQANAAGWNGTGTTVAVIDTGIDSDHPFFTGRVADEACFSSSSGRDGAVSLCPNNQPSQTGPGAANVEIPQCTVNGQNACSHGSHVAGIAAGKMVAGAPGNGVAPEARVLPIQVFSRIDNPLTCAIGGSTAPCFLSYTSDQKLALEYVTRVVRTYNIAAVNMSLGSARGYTEACDTDTTAAAVKPEFDALVSLGVAPVVAAGNAAMQNAVASPACISTAVATGATDDADALAPFTNRGNLLDLFAPGVAVNSAVPDDLYGVKAGTSMAAPHVAGAFALMRQRFPEFTVAQSLQRLQDTGTPVQFDSSGTAVIKSRIDLERATSNTQGPANPGA</sequence>
<comment type="caution">
    <text evidence="9">The sequence shown here is derived from an EMBL/GenBank/DDBJ whole genome shotgun (WGS) entry which is preliminary data.</text>
</comment>
<evidence type="ECO:0000259" key="8">
    <source>
        <dbReference type="Pfam" id="PF00082"/>
    </source>
</evidence>
<name>A0A7X0NMZ9_9ACTN</name>
<dbReference type="PANTHER" id="PTHR43806">
    <property type="entry name" value="PEPTIDASE S8"/>
    <property type="match status" value="1"/>
</dbReference>
<organism evidence="9 10">
    <name type="scientific">Nonomuraea rubra</name>
    <dbReference type="NCBI Taxonomy" id="46180"/>
    <lineage>
        <taxon>Bacteria</taxon>
        <taxon>Bacillati</taxon>
        <taxon>Actinomycetota</taxon>
        <taxon>Actinomycetes</taxon>
        <taxon>Streptosporangiales</taxon>
        <taxon>Streptosporangiaceae</taxon>
        <taxon>Nonomuraea</taxon>
    </lineage>
</organism>
<evidence type="ECO:0000256" key="3">
    <source>
        <dbReference type="ARBA" id="ARBA00022801"/>
    </source>
</evidence>
<dbReference type="RefSeq" id="WP_185101153.1">
    <property type="nucleotide sequence ID" value="NZ_BAAAXY010000029.1"/>
</dbReference>
<dbReference type="InterPro" id="IPR036852">
    <property type="entry name" value="Peptidase_S8/S53_dom_sf"/>
</dbReference>
<evidence type="ECO:0000256" key="6">
    <source>
        <dbReference type="RuleBase" id="RU003355"/>
    </source>
</evidence>
<comment type="similarity">
    <text evidence="1 5 6">Belongs to the peptidase S8 family.</text>
</comment>
<evidence type="ECO:0000256" key="7">
    <source>
        <dbReference type="SAM" id="SignalP"/>
    </source>
</evidence>
<dbReference type="PROSITE" id="PS51892">
    <property type="entry name" value="SUBTILASE"/>
    <property type="match status" value="1"/>
</dbReference>
<reference evidence="9 10" key="1">
    <citation type="submission" date="2020-08" db="EMBL/GenBank/DDBJ databases">
        <title>Sequencing the genomes of 1000 actinobacteria strains.</title>
        <authorList>
            <person name="Klenk H.-P."/>
        </authorList>
    </citation>
    <scope>NUCLEOTIDE SEQUENCE [LARGE SCALE GENOMIC DNA]</scope>
    <source>
        <strain evidence="9 10">DSM 43768</strain>
    </source>
</reference>
<evidence type="ECO:0000256" key="1">
    <source>
        <dbReference type="ARBA" id="ARBA00011073"/>
    </source>
</evidence>
<dbReference type="Pfam" id="PF00082">
    <property type="entry name" value="Peptidase_S8"/>
    <property type="match status" value="1"/>
</dbReference>
<gene>
    <name evidence="9" type="ORF">HD593_001212</name>
</gene>
<dbReference type="PROSITE" id="PS00136">
    <property type="entry name" value="SUBTILASE_ASP"/>
    <property type="match status" value="1"/>
</dbReference>
<dbReference type="Gene3D" id="3.40.50.200">
    <property type="entry name" value="Peptidase S8/S53 domain"/>
    <property type="match status" value="1"/>
</dbReference>
<dbReference type="InterPro" id="IPR022398">
    <property type="entry name" value="Peptidase_S8_His-AS"/>
</dbReference>
<feature type="signal peptide" evidence="7">
    <location>
        <begin position="1"/>
        <end position="21"/>
    </location>
</feature>
<dbReference type="PANTHER" id="PTHR43806:SF11">
    <property type="entry name" value="CEREVISIN-RELATED"/>
    <property type="match status" value="1"/>
</dbReference>
<feature type="domain" description="Peptidase S8/S53" evidence="8">
    <location>
        <begin position="140"/>
        <end position="428"/>
    </location>
</feature>